<dbReference type="OrthoDB" id="3643156at2759"/>
<name>A0A6A5TY24_9PLEO</name>
<accession>A0A6A5TY24</accession>
<reference evidence="1" key="1">
    <citation type="journal article" date="2020" name="Stud. Mycol.">
        <title>101 Dothideomycetes genomes: a test case for predicting lifestyles and emergence of pathogens.</title>
        <authorList>
            <person name="Haridas S."/>
            <person name="Albert R."/>
            <person name="Binder M."/>
            <person name="Bloem J."/>
            <person name="Labutti K."/>
            <person name="Salamov A."/>
            <person name="Andreopoulos B."/>
            <person name="Baker S."/>
            <person name="Barry K."/>
            <person name="Bills G."/>
            <person name="Bluhm B."/>
            <person name="Cannon C."/>
            <person name="Castanera R."/>
            <person name="Culley D."/>
            <person name="Daum C."/>
            <person name="Ezra D."/>
            <person name="Gonzalez J."/>
            <person name="Henrissat B."/>
            <person name="Kuo A."/>
            <person name="Liang C."/>
            <person name="Lipzen A."/>
            <person name="Lutzoni F."/>
            <person name="Magnuson J."/>
            <person name="Mondo S."/>
            <person name="Nolan M."/>
            <person name="Ohm R."/>
            <person name="Pangilinan J."/>
            <person name="Park H.-J."/>
            <person name="Ramirez L."/>
            <person name="Alfaro M."/>
            <person name="Sun H."/>
            <person name="Tritt A."/>
            <person name="Yoshinaga Y."/>
            <person name="Zwiers L.-H."/>
            <person name="Turgeon B."/>
            <person name="Goodwin S."/>
            <person name="Spatafora J."/>
            <person name="Crous P."/>
            <person name="Grigoriev I."/>
        </authorList>
    </citation>
    <scope>NUCLEOTIDE SEQUENCE</scope>
    <source>
        <strain evidence="1">CBS 675.92</strain>
    </source>
</reference>
<evidence type="ECO:0000313" key="2">
    <source>
        <dbReference type="Proteomes" id="UP000800035"/>
    </source>
</evidence>
<gene>
    <name evidence="1" type="ORF">CC80DRAFT_547240</name>
</gene>
<evidence type="ECO:0008006" key="3">
    <source>
        <dbReference type="Google" id="ProtNLM"/>
    </source>
</evidence>
<dbReference type="Proteomes" id="UP000800035">
    <property type="component" value="Unassembled WGS sequence"/>
</dbReference>
<dbReference type="AlphaFoldDB" id="A0A6A5TY24"/>
<organism evidence="1 2">
    <name type="scientific">Byssothecium circinans</name>
    <dbReference type="NCBI Taxonomy" id="147558"/>
    <lineage>
        <taxon>Eukaryota</taxon>
        <taxon>Fungi</taxon>
        <taxon>Dikarya</taxon>
        <taxon>Ascomycota</taxon>
        <taxon>Pezizomycotina</taxon>
        <taxon>Dothideomycetes</taxon>
        <taxon>Pleosporomycetidae</taxon>
        <taxon>Pleosporales</taxon>
        <taxon>Massarineae</taxon>
        <taxon>Massarinaceae</taxon>
        <taxon>Byssothecium</taxon>
    </lineage>
</organism>
<proteinExistence type="predicted"/>
<sequence>MRSSSTLGISLSADHGVVSAREQDGTFRDVGKVEGGVAYLDLMKRLSLQTSEHPSHRPYGSPPYGSPEDLWDDHPRQILRNIRKAVGLPASSDVAILSSVVRKLAKIAGPSSSTIISYPALPGLYQDDIADVATYLGIRVLPGNHRYAPHTITAAYAGHDMGLCESFLNEDKCTEEGLKLPVRYTLLIEVKNMDLATSFDLGNADPSEPDVFAKIRDLVTQILRTKYGDVPHPPEIIKVIMTGRPDRVSDAAFRRAINDGIKASGFEADILDDNPDYVSARGAAKLAWRALMLHEQVEL</sequence>
<evidence type="ECO:0000313" key="1">
    <source>
        <dbReference type="EMBL" id="KAF1957328.1"/>
    </source>
</evidence>
<dbReference type="EMBL" id="ML976989">
    <property type="protein sequence ID" value="KAF1957328.1"/>
    <property type="molecule type" value="Genomic_DNA"/>
</dbReference>
<keyword evidence="2" id="KW-1185">Reference proteome</keyword>
<protein>
    <recommendedName>
        <fullName evidence="3">Actin-like ATPase domain-containing protein</fullName>
    </recommendedName>
</protein>